<evidence type="ECO:0000256" key="9">
    <source>
        <dbReference type="SAM" id="MobiDB-lite"/>
    </source>
</evidence>
<dbReference type="GO" id="GO:0007131">
    <property type="term" value="P:reciprocal meiotic recombination"/>
    <property type="evidence" value="ECO:0007669"/>
    <property type="project" value="TreeGrafter"/>
</dbReference>
<dbReference type="CDD" id="cd18793">
    <property type="entry name" value="SF2_C_SNF"/>
    <property type="match status" value="1"/>
</dbReference>
<dbReference type="Proteomes" id="UP000050794">
    <property type="component" value="Unassembled WGS sequence"/>
</dbReference>
<evidence type="ECO:0000256" key="4">
    <source>
        <dbReference type="ARBA" id="ARBA00022776"/>
    </source>
</evidence>
<dbReference type="InterPro" id="IPR000330">
    <property type="entry name" value="SNF2_N"/>
</dbReference>
<keyword evidence="4" id="KW-0498">Mitosis</keyword>
<dbReference type="GO" id="GO:0000724">
    <property type="term" value="P:double-strand break repair via homologous recombination"/>
    <property type="evidence" value="ECO:0007669"/>
    <property type="project" value="TreeGrafter"/>
</dbReference>
<dbReference type="InterPro" id="IPR050496">
    <property type="entry name" value="SNF2_RAD54_helicase_repair"/>
</dbReference>
<keyword evidence="13" id="KW-1185">Reference proteome</keyword>
<comment type="function">
    <text evidence="7">Involved in mitotic DNA repair and meiotic recombination. Functions in the recombinational DNA repair pathway. Essential for interhomolog gene conversion (GC), but may have a less important role in intersister GC than spn-A/Rad51. In the presence of DNA, spn-A/Rad51 enhances the ATPase activity of okr/Rad54.</text>
</comment>
<dbReference type="PANTHER" id="PTHR45629">
    <property type="entry name" value="SNF2/RAD54 FAMILY MEMBER"/>
    <property type="match status" value="1"/>
</dbReference>
<dbReference type="GO" id="GO:0016787">
    <property type="term" value="F:hydrolase activity"/>
    <property type="evidence" value="ECO:0007669"/>
    <property type="project" value="UniProtKB-KW"/>
</dbReference>
<dbReference type="InterPro" id="IPR001650">
    <property type="entry name" value="Helicase_C-like"/>
</dbReference>
<feature type="region of interest" description="Disordered" evidence="9">
    <location>
        <begin position="189"/>
        <end position="217"/>
    </location>
</feature>
<evidence type="ECO:0000259" key="10">
    <source>
        <dbReference type="PROSITE" id="PS51192"/>
    </source>
</evidence>
<reference evidence="12 13" key="2">
    <citation type="submission" date="2018-11" db="EMBL/GenBank/DDBJ databases">
        <authorList>
            <consortium name="Pathogen Informatics"/>
        </authorList>
    </citation>
    <scope>NUCLEOTIDE SEQUENCE [LARGE SCALE GENOMIC DNA]</scope>
</reference>
<gene>
    <name evidence="12" type="ORF">TCNE_LOCUS8372</name>
</gene>
<dbReference type="GO" id="GO:0005634">
    <property type="term" value="C:nucleus"/>
    <property type="evidence" value="ECO:0007669"/>
    <property type="project" value="TreeGrafter"/>
</dbReference>
<dbReference type="GO" id="GO:0051301">
    <property type="term" value="P:cell division"/>
    <property type="evidence" value="ECO:0007669"/>
    <property type="project" value="UniProtKB-KW"/>
</dbReference>
<keyword evidence="6" id="KW-0131">Cell cycle</keyword>
<dbReference type="Gene3D" id="1.20.120.850">
    <property type="entry name" value="SWI2/SNF2 ATPases, N-terminal domain"/>
    <property type="match status" value="2"/>
</dbReference>
<dbReference type="SUPFAM" id="SSF52540">
    <property type="entry name" value="P-loop containing nucleoside triphosphate hydrolases"/>
    <property type="match status" value="2"/>
</dbReference>
<comment type="subunit">
    <text evidence="1">Interacts (via N-terminus) with spn-A/Rad51.</text>
</comment>
<dbReference type="SMART" id="SM00490">
    <property type="entry name" value="HELICc"/>
    <property type="match status" value="1"/>
</dbReference>
<dbReference type="InterPro" id="IPR038718">
    <property type="entry name" value="SNF2-like_sf"/>
</dbReference>
<evidence type="ECO:0000256" key="6">
    <source>
        <dbReference type="ARBA" id="ARBA00023306"/>
    </source>
</evidence>
<dbReference type="PROSITE" id="PS51194">
    <property type="entry name" value="HELICASE_CTER"/>
    <property type="match status" value="1"/>
</dbReference>
<dbReference type="Pfam" id="PF00176">
    <property type="entry name" value="SNF2-rel_dom"/>
    <property type="match status" value="1"/>
</dbReference>
<protein>
    <recommendedName>
        <fullName evidence="2">DNA repair and recombination protein RAD54-like</fullName>
    </recommendedName>
    <alternativeName>
        <fullName evidence="8">Protein okra</fullName>
    </alternativeName>
</protein>
<accession>A0A183UIQ2</accession>
<evidence type="ECO:0000256" key="5">
    <source>
        <dbReference type="ARBA" id="ARBA00022801"/>
    </source>
</evidence>
<dbReference type="Gene3D" id="3.40.50.300">
    <property type="entry name" value="P-loop containing nucleotide triphosphate hydrolases"/>
    <property type="match status" value="2"/>
</dbReference>
<dbReference type="EMBL" id="UYWY01019890">
    <property type="protein sequence ID" value="VDM39693.1"/>
    <property type="molecule type" value="Genomic_DNA"/>
</dbReference>
<evidence type="ECO:0000256" key="1">
    <source>
        <dbReference type="ARBA" id="ARBA00011467"/>
    </source>
</evidence>
<evidence type="ECO:0000256" key="3">
    <source>
        <dbReference type="ARBA" id="ARBA00022618"/>
    </source>
</evidence>
<evidence type="ECO:0000259" key="11">
    <source>
        <dbReference type="PROSITE" id="PS51194"/>
    </source>
</evidence>
<evidence type="ECO:0000256" key="8">
    <source>
        <dbReference type="ARBA" id="ARBA00029956"/>
    </source>
</evidence>
<dbReference type="PROSITE" id="PS51192">
    <property type="entry name" value="HELICASE_ATP_BIND_1"/>
    <property type="match status" value="1"/>
</dbReference>
<evidence type="ECO:0000313" key="14">
    <source>
        <dbReference type="WBParaSite" id="TCNE_0000837201-mRNA-1"/>
    </source>
</evidence>
<dbReference type="Pfam" id="PF00271">
    <property type="entry name" value="Helicase_C"/>
    <property type="match status" value="1"/>
</dbReference>
<reference evidence="14" key="1">
    <citation type="submission" date="2016-06" db="UniProtKB">
        <authorList>
            <consortium name="WormBaseParasite"/>
        </authorList>
    </citation>
    <scope>IDENTIFICATION</scope>
</reference>
<evidence type="ECO:0000256" key="7">
    <source>
        <dbReference type="ARBA" id="ARBA00024776"/>
    </source>
</evidence>
<dbReference type="WBParaSite" id="TCNE_0000837201-mRNA-1">
    <property type="protein sequence ID" value="TCNE_0000837201-mRNA-1"/>
    <property type="gene ID" value="TCNE_0000837201"/>
</dbReference>
<feature type="compositionally biased region" description="Low complexity" evidence="9">
    <location>
        <begin position="189"/>
        <end position="206"/>
    </location>
</feature>
<keyword evidence="3" id="KW-0132">Cell division</keyword>
<dbReference type="PANTHER" id="PTHR45629:SF7">
    <property type="entry name" value="DNA EXCISION REPAIR PROTEIN ERCC-6-RELATED"/>
    <property type="match status" value="1"/>
</dbReference>
<dbReference type="AlphaFoldDB" id="A0A183UIQ2"/>
<feature type="region of interest" description="Disordered" evidence="9">
    <location>
        <begin position="780"/>
        <end position="811"/>
    </location>
</feature>
<evidence type="ECO:0000256" key="2">
    <source>
        <dbReference type="ARBA" id="ARBA00015341"/>
    </source>
</evidence>
<keyword evidence="5" id="KW-0378">Hydrolase</keyword>
<evidence type="ECO:0000313" key="12">
    <source>
        <dbReference type="EMBL" id="VDM39693.1"/>
    </source>
</evidence>
<dbReference type="InterPro" id="IPR027417">
    <property type="entry name" value="P-loop_NTPase"/>
</dbReference>
<dbReference type="Gene3D" id="3.40.50.10810">
    <property type="entry name" value="Tandem AAA-ATPase domain"/>
    <property type="match status" value="1"/>
</dbReference>
<sequence length="914" mass="102683">MRRSALSPLSANMDSGSAVKRRTLGEVPLQSYDTDPNYCFPSIPANQIINGDDVSAHLHGMCSFLFSYPFRRQIISSRFFFCHTSVEGDRSCRRYSVVYGRVSTRKHKRWEGDGILVCQDRFALLQTEKRVSVQDGKDVARVNAFSRKHLESLEPGSHLVIGGFELEVQQELDSADERRFLSGTSFASTLSNESSSLSNTSSASSDRTMRRTSERSSSCVSNAAVRRNFVPPLICAQESADSCVFLVSKKGVDKNDDGDVFLDCRLAHHLRPHQMEGVIFLYERLKDAGGGVILADEMGLGKSVQAISLMWILLQRLKQQGATILKFILITPTSLVDNWRCEFNKWLPQSSSLKPDTVLLQQPFPITKASEVSKFAAYCSYYPVLLISYEMAIRCAEQLGRSSFALMICDEAHRLKNHNGHLRLFVSYFLQTFANSPKERSEKFISRLRTERRLLLTGTPLQNDLNEFFSLLDIAKPGHFGSLAEFKDMLENENDVGQLKDCDVQLLLSDVMLRRTADVIYSCLPPKHEYILWCRLSNMQRILYSRILEVASVDHLAMIDMLRKLCNHPTILYQSLTSKHNVSNAAEGSLNELVLRAFPPSFEPDSSSIADSGKLIVFIEIMVSLRETNEKIVVVSNFTRLVNEFNNSSLPNHVFLLSTKAGGIGLNLVGASRLVLFDSDWNPAFDVQAMARIWRDGQKMPCHIYRLVTAGAIDEKVLQRQVQKSGLSTIVDFDMINEPMTRFSDEDLTEIFMLDEQTACGTHELMKCDCGGCGLLPAERDKQPNEGNSTERARSPAIDDFDSLTEKTKESSEFDGSVSVFKHIERSYLEGEDEQPQSDISDAARICVQKSEGNDVANAAEKTLSASLLMGALMRWRHYSPECKQQFEMMKADAGFSQTPLPELTFVMKLTSNC</sequence>
<dbReference type="InterPro" id="IPR049730">
    <property type="entry name" value="SNF2/RAD54-like_C"/>
</dbReference>
<feature type="domain" description="Helicase ATP-binding" evidence="10">
    <location>
        <begin position="283"/>
        <end position="478"/>
    </location>
</feature>
<name>A0A183UIQ2_TOXCA</name>
<proteinExistence type="predicted"/>
<dbReference type="SMART" id="SM00487">
    <property type="entry name" value="DEXDc"/>
    <property type="match status" value="1"/>
</dbReference>
<organism evidence="13 14">
    <name type="scientific">Toxocara canis</name>
    <name type="common">Canine roundworm</name>
    <dbReference type="NCBI Taxonomy" id="6265"/>
    <lineage>
        <taxon>Eukaryota</taxon>
        <taxon>Metazoa</taxon>
        <taxon>Ecdysozoa</taxon>
        <taxon>Nematoda</taxon>
        <taxon>Chromadorea</taxon>
        <taxon>Rhabditida</taxon>
        <taxon>Spirurina</taxon>
        <taxon>Ascaridomorpha</taxon>
        <taxon>Ascaridoidea</taxon>
        <taxon>Toxocaridae</taxon>
        <taxon>Toxocara</taxon>
    </lineage>
</organism>
<dbReference type="GO" id="GO:0015616">
    <property type="term" value="F:DNA translocase activity"/>
    <property type="evidence" value="ECO:0007669"/>
    <property type="project" value="TreeGrafter"/>
</dbReference>
<evidence type="ECO:0000313" key="13">
    <source>
        <dbReference type="Proteomes" id="UP000050794"/>
    </source>
</evidence>
<dbReference type="InterPro" id="IPR014001">
    <property type="entry name" value="Helicase_ATP-bd"/>
</dbReference>
<feature type="domain" description="Helicase C-terminal" evidence="11">
    <location>
        <begin position="557"/>
        <end position="744"/>
    </location>
</feature>
<feature type="compositionally biased region" description="Basic and acidic residues" evidence="9">
    <location>
        <begin position="780"/>
        <end position="794"/>
    </location>
</feature>
<dbReference type="GO" id="GO:0005524">
    <property type="term" value="F:ATP binding"/>
    <property type="evidence" value="ECO:0007669"/>
    <property type="project" value="InterPro"/>
</dbReference>